<dbReference type="EMBL" id="JAOVZB010000004">
    <property type="protein sequence ID" value="MCV2403296.1"/>
    <property type="molecule type" value="Genomic_DNA"/>
</dbReference>
<dbReference type="RefSeq" id="WP_263530672.1">
    <property type="nucleotide sequence ID" value="NZ_JAOVZB010000004.1"/>
</dbReference>
<dbReference type="SUPFAM" id="SSF56784">
    <property type="entry name" value="HAD-like"/>
    <property type="match status" value="1"/>
</dbReference>
<protein>
    <submittedName>
        <fullName evidence="1">HAD hydrolase-like protein</fullName>
    </submittedName>
</protein>
<dbReference type="InterPro" id="IPR050155">
    <property type="entry name" value="HAD-like_hydrolase_sf"/>
</dbReference>
<sequence length="211" mass="23403">MEHSCLIFDLDGTISDPKEGIVKSLNYALSAHGFEQQNEDFLATFIGPPLDITFKQLTQSSDDALIFSLVAKYRERYSEVGFAENVLYEGVPDALERLLSAGFKLGVCTSKRVDFAERILSLFELRDCFQFINGGEIGVEKWQQLESLKQNNQIGGDALMIGDRYVDLTAAHKNGLASAGVLWGYGSPEELEEHEPAYLFASPNDLLKLIG</sequence>
<dbReference type="Gene3D" id="3.40.50.1000">
    <property type="entry name" value="HAD superfamily/HAD-like"/>
    <property type="match status" value="1"/>
</dbReference>
<dbReference type="Gene3D" id="1.10.150.240">
    <property type="entry name" value="Putative phosphatase, domain 2"/>
    <property type="match status" value="1"/>
</dbReference>
<dbReference type="Proteomes" id="UP001209713">
    <property type="component" value="Unassembled WGS sequence"/>
</dbReference>
<dbReference type="Pfam" id="PF13419">
    <property type="entry name" value="HAD_2"/>
    <property type="match status" value="1"/>
</dbReference>
<evidence type="ECO:0000313" key="1">
    <source>
        <dbReference type="EMBL" id="MCV2403296.1"/>
    </source>
</evidence>
<comment type="caution">
    <text evidence="1">The sequence shown here is derived from an EMBL/GenBank/DDBJ whole genome shotgun (WGS) entry which is preliminary data.</text>
</comment>
<accession>A0ABT2YTT8</accession>
<dbReference type="PANTHER" id="PTHR43434">
    <property type="entry name" value="PHOSPHOGLYCOLATE PHOSPHATASE"/>
    <property type="match status" value="1"/>
</dbReference>
<dbReference type="SFLD" id="SFLDG01129">
    <property type="entry name" value="C1.5:_HAD__Beta-PGM__Phosphata"/>
    <property type="match status" value="1"/>
</dbReference>
<name>A0ABT2YTT8_9GAMM</name>
<dbReference type="InterPro" id="IPR041492">
    <property type="entry name" value="HAD_2"/>
</dbReference>
<dbReference type="InterPro" id="IPR023214">
    <property type="entry name" value="HAD_sf"/>
</dbReference>
<evidence type="ECO:0000313" key="2">
    <source>
        <dbReference type="Proteomes" id="UP001209713"/>
    </source>
</evidence>
<dbReference type="InterPro" id="IPR023198">
    <property type="entry name" value="PGP-like_dom2"/>
</dbReference>
<reference evidence="1 2" key="1">
    <citation type="submission" date="2022-10" db="EMBL/GenBank/DDBJ databases">
        <title>Marinomonas transparenta sp. nov. and Marinomonas sargassi sp. nov., isolated from marine alga (Sargassum natans (L.) Gaillon).</title>
        <authorList>
            <person name="Wang Y."/>
        </authorList>
    </citation>
    <scope>NUCLEOTIDE SEQUENCE [LARGE SCALE GENOMIC DNA]</scope>
    <source>
        <strain evidence="1 2">C2222</strain>
    </source>
</reference>
<dbReference type="InterPro" id="IPR036412">
    <property type="entry name" value="HAD-like_sf"/>
</dbReference>
<dbReference type="PANTHER" id="PTHR43434:SF20">
    <property type="entry name" value="5'-NUCLEOTIDASE"/>
    <property type="match status" value="1"/>
</dbReference>
<proteinExistence type="predicted"/>
<keyword evidence="2" id="KW-1185">Reference proteome</keyword>
<gene>
    <name evidence="1" type="ORF">OFY17_10430</name>
</gene>
<dbReference type="SFLD" id="SFLDS00003">
    <property type="entry name" value="Haloacid_Dehalogenase"/>
    <property type="match status" value="1"/>
</dbReference>
<organism evidence="1 2">
    <name type="scientific">Marinomonas sargassi</name>
    <dbReference type="NCBI Taxonomy" id="2984494"/>
    <lineage>
        <taxon>Bacteria</taxon>
        <taxon>Pseudomonadati</taxon>
        <taxon>Pseudomonadota</taxon>
        <taxon>Gammaproteobacteria</taxon>
        <taxon>Oceanospirillales</taxon>
        <taxon>Oceanospirillaceae</taxon>
        <taxon>Marinomonas</taxon>
    </lineage>
</organism>